<dbReference type="RefSeq" id="WP_195770807.1">
    <property type="nucleotide sequence ID" value="NZ_VTDN01000002.1"/>
</dbReference>
<organism evidence="3 4">
    <name type="scientific">Acinetobacter pollinis</name>
    <dbReference type="NCBI Taxonomy" id="2605270"/>
    <lineage>
        <taxon>Bacteria</taxon>
        <taxon>Pseudomonadati</taxon>
        <taxon>Pseudomonadota</taxon>
        <taxon>Gammaproteobacteria</taxon>
        <taxon>Moraxellales</taxon>
        <taxon>Moraxellaceae</taxon>
        <taxon>Acinetobacter</taxon>
    </lineage>
</organism>
<dbReference type="EMBL" id="VTDN01000002">
    <property type="protein sequence ID" value="MEB5476112.1"/>
    <property type="molecule type" value="Genomic_DNA"/>
</dbReference>
<proteinExistence type="predicted"/>
<reference evidence="3 4" key="1">
    <citation type="submission" date="2019-08" db="EMBL/GenBank/DDBJ databases">
        <title>Five species of Acinetobacter isolated from floral nectar and animal pollinators.</title>
        <authorList>
            <person name="Hendry T.A."/>
        </authorList>
    </citation>
    <scope>NUCLEOTIDE SEQUENCE [LARGE SCALE GENOMIC DNA]</scope>
    <source>
        <strain evidence="3 4">MD18.27</strain>
    </source>
</reference>
<evidence type="ECO:0000256" key="1">
    <source>
        <dbReference type="SAM" id="MobiDB-lite"/>
    </source>
</evidence>
<name>A0ABU6DQG7_9GAMM</name>
<protein>
    <recommendedName>
        <fullName evidence="5">Lipoprotein</fullName>
    </recommendedName>
</protein>
<feature type="signal peptide" evidence="2">
    <location>
        <begin position="1"/>
        <end position="21"/>
    </location>
</feature>
<sequence length="73" mass="7554">MKQLLIIALGFVALGTLTACGKNESHTEAQNSAPASSASTTSSETSPEQQAKIDAIDKPVLDSKNTDTPAKSH</sequence>
<gene>
    <name evidence="3" type="ORF">I2F25_03450</name>
</gene>
<evidence type="ECO:0008006" key="5">
    <source>
        <dbReference type="Google" id="ProtNLM"/>
    </source>
</evidence>
<keyword evidence="2" id="KW-0732">Signal</keyword>
<evidence type="ECO:0000256" key="2">
    <source>
        <dbReference type="SAM" id="SignalP"/>
    </source>
</evidence>
<dbReference type="Proteomes" id="UP001339883">
    <property type="component" value="Unassembled WGS sequence"/>
</dbReference>
<evidence type="ECO:0000313" key="3">
    <source>
        <dbReference type="EMBL" id="MEB5476112.1"/>
    </source>
</evidence>
<evidence type="ECO:0000313" key="4">
    <source>
        <dbReference type="Proteomes" id="UP001339883"/>
    </source>
</evidence>
<comment type="caution">
    <text evidence="3">The sequence shown here is derived from an EMBL/GenBank/DDBJ whole genome shotgun (WGS) entry which is preliminary data.</text>
</comment>
<feature type="region of interest" description="Disordered" evidence="1">
    <location>
        <begin position="24"/>
        <end position="73"/>
    </location>
</feature>
<feature type="chain" id="PRO_5045136769" description="Lipoprotein" evidence="2">
    <location>
        <begin position="22"/>
        <end position="73"/>
    </location>
</feature>
<feature type="compositionally biased region" description="Basic and acidic residues" evidence="1">
    <location>
        <begin position="54"/>
        <end position="65"/>
    </location>
</feature>
<feature type="compositionally biased region" description="Low complexity" evidence="1">
    <location>
        <begin position="28"/>
        <end position="50"/>
    </location>
</feature>
<accession>A0ABU6DQG7</accession>
<dbReference type="PROSITE" id="PS51257">
    <property type="entry name" value="PROKAR_LIPOPROTEIN"/>
    <property type="match status" value="1"/>
</dbReference>
<keyword evidence="4" id="KW-1185">Reference proteome</keyword>